<organism evidence="2 3">
    <name type="scientific">Vitrella brassicaformis (strain CCMP3155)</name>
    <dbReference type="NCBI Taxonomy" id="1169540"/>
    <lineage>
        <taxon>Eukaryota</taxon>
        <taxon>Sar</taxon>
        <taxon>Alveolata</taxon>
        <taxon>Colpodellida</taxon>
        <taxon>Vitrellaceae</taxon>
        <taxon>Vitrella</taxon>
    </lineage>
</organism>
<feature type="region of interest" description="Disordered" evidence="1">
    <location>
        <begin position="74"/>
        <end position="94"/>
    </location>
</feature>
<proteinExistence type="predicted"/>
<dbReference type="AlphaFoldDB" id="A0A0G4EQG4"/>
<evidence type="ECO:0000313" key="2">
    <source>
        <dbReference type="EMBL" id="CEL99679.1"/>
    </source>
</evidence>
<keyword evidence="3" id="KW-1185">Reference proteome</keyword>
<evidence type="ECO:0000313" key="3">
    <source>
        <dbReference type="Proteomes" id="UP000041254"/>
    </source>
</evidence>
<sequence>MRLSSLQPSSRAFFEGNAHARGYECVSGGRFLTSHREQPNVDLDPPVMILDQISADSVRLTRAVRDGTVGEIRNYAKGGSSKSEEETEEDEHDKRRVCELLQPQGIDYAFGEPASPATKRLFRKVILRSLTAAEDVAKLLAEGATAWNSYIYFIYPGPVRVSVLQLVIVQLAIDDPTDCRDDPRQFPLEEAKCLQLPNWPSPQVQTAVLDGMLTSEKHLIHRGALTRLLRFPVDLANPAAMRCLLKHYDGTLTGQQLVYLPRNPLPLRMTDDYGRALLDVYRCLLDREPSLACEETGTRCNAFHMAAVRGDIVSKDFLHTYLDMLKDHGGNIRGLDLDQATPVHAAAAYQNSP</sequence>
<dbReference type="VEuPathDB" id="CryptoDB:Vbra_20731"/>
<reference evidence="2 3" key="1">
    <citation type="submission" date="2014-11" db="EMBL/GenBank/DDBJ databases">
        <authorList>
            <person name="Zhu J."/>
            <person name="Qi W."/>
            <person name="Song R."/>
        </authorList>
    </citation>
    <scope>NUCLEOTIDE SEQUENCE [LARGE SCALE GENOMIC DNA]</scope>
</reference>
<protein>
    <submittedName>
        <fullName evidence="2">Uncharacterized protein</fullName>
    </submittedName>
</protein>
<gene>
    <name evidence="2" type="ORF">Vbra_20731</name>
</gene>
<dbReference type="EMBL" id="CDMY01000286">
    <property type="protein sequence ID" value="CEL99679.1"/>
    <property type="molecule type" value="Genomic_DNA"/>
</dbReference>
<name>A0A0G4EQG4_VITBC</name>
<evidence type="ECO:0000256" key="1">
    <source>
        <dbReference type="SAM" id="MobiDB-lite"/>
    </source>
</evidence>
<accession>A0A0G4EQG4</accession>
<dbReference type="PhylomeDB" id="A0A0G4EQG4"/>
<dbReference type="Proteomes" id="UP000041254">
    <property type="component" value="Unassembled WGS sequence"/>
</dbReference>
<dbReference type="InParanoid" id="A0A0G4EQG4"/>